<name>D0W644_NEICI</name>
<proteinExistence type="predicted"/>
<dbReference type="AlphaFoldDB" id="D0W644"/>
<dbReference type="EMBL" id="ACDY02000025">
    <property type="protein sequence ID" value="EEZ70722.1"/>
    <property type="molecule type" value="Genomic_DNA"/>
</dbReference>
<evidence type="ECO:0000313" key="1">
    <source>
        <dbReference type="EMBL" id="EEZ70722.1"/>
    </source>
</evidence>
<sequence>MIAVKDNERNNENFMYSRRWRQTAQICRQVKEGYFQMKKHIGNGIEY</sequence>
<organism evidence="1 2">
    <name type="scientific">Neisseria cinerea ATCC 14685</name>
    <dbReference type="NCBI Taxonomy" id="546262"/>
    <lineage>
        <taxon>Bacteria</taxon>
        <taxon>Pseudomonadati</taxon>
        <taxon>Pseudomonadota</taxon>
        <taxon>Betaproteobacteria</taxon>
        <taxon>Neisseriales</taxon>
        <taxon>Neisseriaceae</taxon>
        <taxon>Neisseria</taxon>
    </lineage>
</organism>
<comment type="caution">
    <text evidence="1">The sequence shown here is derived from an EMBL/GenBank/DDBJ whole genome shotgun (WGS) entry which is preliminary data.</text>
</comment>
<gene>
    <name evidence="1" type="ORF">NEICINOT_05172</name>
</gene>
<protein>
    <submittedName>
        <fullName evidence="1">Uncharacterized protein</fullName>
    </submittedName>
</protein>
<dbReference type="Proteomes" id="UP000003294">
    <property type="component" value="Unassembled WGS sequence"/>
</dbReference>
<dbReference type="STRING" id="546262.NEICINOT_05172"/>
<evidence type="ECO:0000313" key="2">
    <source>
        <dbReference type="Proteomes" id="UP000003294"/>
    </source>
</evidence>
<reference evidence="1 2" key="1">
    <citation type="submission" date="2009-10" db="EMBL/GenBank/DDBJ databases">
        <authorList>
            <person name="Weinstock G."/>
            <person name="Sodergren E."/>
            <person name="Clifton S."/>
            <person name="Fulton L."/>
            <person name="Fulton B."/>
            <person name="Courtney L."/>
            <person name="Fronick C."/>
            <person name="Harrison M."/>
            <person name="Strong C."/>
            <person name="Farmer C."/>
            <person name="Delahaunty K."/>
            <person name="Markovic C."/>
            <person name="Hall O."/>
            <person name="Minx P."/>
            <person name="Tomlinson C."/>
            <person name="Mitreva M."/>
            <person name="Nelson J."/>
            <person name="Hou S."/>
            <person name="Wollam A."/>
            <person name="Pepin K.H."/>
            <person name="Johnson M."/>
            <person name="Bhonagiri V."/>
            <person name="Nash W.E."/>
            <person name="Warren W."/>
            <person name="Chinwalla A."/>
            <person name="Mardis E.R."/>
            <person name="Wilson R.K."/>
        </authorList>
    </citation>
    <scope>NUCLEOTIDE SEQUENCE [LARGE SCALE GENOMIC DNA]</scope>
    <source>
        <strain evidence="1 2">ATCC 14685</strain>
    </source>
</reference>
<accession>D0W644</accession>